<dbReference type="AlphaFoldDB" id="N1V6X9"/>
<dbReference type="EMBL" id="ANPE02000063">
    <property type="protein sequence ID" value="EMY35754.1"/>
    <property type="molecule type" value="Genomic_DNA"/>
</dbReference>
<reference evidence="1 2" key="1">
    <citation type="journal article" date="2013" name="Genome Announc.">
        <title>Draft Genome Sequence of Arthrobacter crystallopoietes Strain BAB-32, Revealing Genes for Bioremediation.</title>
        <authorList>
            <person name="Joshi M.N."/>
            <person name="Pandit A.S."/>
            <person name="Sharma A."/>
            <person name="Pandya R.V."/>
            <person name="Desai S.M."/>
            <person name="Saxena A.K."/>
            <person name="Bagatharia S.B."/>
        </authorList>
    </citation>
    <scope>NUCLEOTIDE SEQUENCE [LARGE SCALE GENOMIC DNA]</scope>
    <source>
        <strain evidence="1 2">BAB-32</strain>
    </source>
</reference>
<name>N1V6X9_9MICC</name>
<keyword evidence="2" id="KW-1185">Reference proteome</keyword>
<evidence type="ECO:0000313" key="1">
    <source>
        <dbReference type="EMBL" id="EMY35754.1"/>
    </source>
</evidence>
<organism evidence="1 2">
    <name type="scientific">Arthrobacter crystallopoietes BAB-32</name>
    <dbReference type="NCBI Taxonomy" id="1246476"/>
    <lineage>
        <taxon>Bacteria</taxon>
        <taxon>Bacillati</taxon>
        <taxon>Actinomycetota</taxon>
        <taxon>Actinomycetes</taxon>
        <taxon>Micrococcales</taxon>
        <taxon>Micrococcaceae</taxon>
        <taxon>Crystallibacter</taxon>
    </lineage>
</organism>
<comment type="caution">
    <text evidence="1">The sequence shown here is derived from an EMBL/GenBank/DDBJ whole genome shotgun (WGS) entry which is preliminary data.</text>
</comment>
<accession>N1V6X9</accession>
<proteinExistence type="predicted"/>
<gene>
    <name evidence="1" type="ORF">D477_002638</name>
</gene>
<evidence type="ECO:0000313" key="2">
    <source>
        <dbReference type="Proteomes" id="UP000010729"/>
    </source>
</evidence>
<dbReference type="RefSeq" id="WP_005266972.1">
    <property type="nucleotide sequence ID" value="NZ_ANPE02000063.1"/>
</dbReference>
<sequence>MMENLLRFRRATPERQRQVCVALATAFVLADDEAAWLELVEAVGIPLAAPFELARQVRQSPTETRQYLAEISVLACLSNRNDRPGLQCLTAYRRALAVADMRTHPVWDELG</sequence>
<protein>
    <submittedName>
        <fullName evidence="1">Uncharacterized protein</fullName>
    </submittedName>
</protein>
<dbReference type="Proteomes" id="UP000010729">
    <property type="component" value="Unassembled WGS sequence"/>
</dbReference>